<dbReference type="EMBL" id="JADPIE010000004">
    <property type="protein sequence ID" value="MBF8437257.1"/>
    <property type="molecule type" value="Genomic_DNA"/>
</dbReference>
<keyword evidence="2" id="KW-1003">Cell membrane</keyword>
<dbReference type="PANTHER" id="PTHR30250">
    <property type="entry name" value="PST FAMILY PREDICTED COLANIC ACID TRANSPORTER"/>
    <property type="match status" value="1"/>
</dbReference>
<name>A0A931AQU1_9FIRM</name>
<organism evidence="7 8">
    <name type="scientific">Halonatronomonas betaini</name>
    <dbReference type="NCBI Taxonomy" id="2778430"/>
    <lineage>
        <taxon>Bacteria</taxon>
        <taxon>Bacillati</taxon>
        <taxon>Bacillota</taxon>
        <taxon>Clostridia</taxon>
        <taxon>Halanaerobiales</taxon>
        <taxon>Halarsenatibacteraceae</taxon>
        <taxon>Halonatronomonas</taxon>
    </lineage>
</organism>
<evidence type="ECO:0000256" key="4">
    <source>
        <dbReference type="ARBA" id="ARBA00022989"/>
    </source>
</evidence>
<feature type="transmembrane region" description="Helical" evidence="6">
    <location>
        <begin position="258"/>
        <end position="282"/>
    </location>
</feature>
<gene>
    <name evidence="7" type="ORF">I0Q91_09220</name>
</gene>
<sequence>MGLGYRVVLIRLIGAEGMGIYQMAYPLYTIMLVVSRSGIPVALAKMVAGRLAKGKNKDAYRIFTIARVLSVIIGLLSSITMALLAGPLISILKLDPRAYHAILAISPAVFIVSVMASYRGFFQGMQDMKPTAFSQLLEQFIRTITMILLAYLLLPIGLNYAAAGASFGAVTGAIAGLIALIYIYFKRRSLIFDFFNEGNELTEYKAKPIAIELTKLAIPITIGALVQPLMSLVDWIFVPQRLQSAGFIMGEVTTLYGRLTTVAMPLVQFPTVITVSLATSLVPAISEAFELENQRLIYHRTTTAIRLTYMLGLPAAIGMFVLSGQLTDIIYNEPQAASILAVVSWGVLFITLQQTSSAILQGVGRTDLPAKNLFIGAGFNAIINYTLTGLPAFNIHGAALGTVIGFAVAAFLNLRSVYSELGFLFGDKRRFIYPSIVALLMGVITYISKGILVNVFLIEGFVMEFAFLILLVLIGILSYFILLIYAGEIGYDELKFIPKIGTKIAIKLKEWGVIDY</sequence>
<feature type="transmembrane region" description="Helical" evidence="6">
    <location>
        <begin position="68"/>
        <end position="92"/>
    </location>
</feature>
<dbReference type="InterPro" id="IPR024923">
    <property type="entry name" value="PG_synth_SpoVB"/>
</dbReference>
<keyword evidence="3 6" id="KW-0812">Transmembrane</keyword>
<keyword evidence="5 6" id="KW-0472">Membrane</keyword>
<comment type="subcellular location">
    <subcellularLocation>
        <location evidence="1">Cell membrane</location>
        <topology evidence="1">Multi-pass membrane protein</topology>
    </subcellularLocation>
</comment>
<evidence type="ECO:0000256" key="1">
    <source>
        <dbReference type="ARBA" id="ARBA00004651"/>
    </source>
</evidence>
<dbReference type="InterPro" id="IPR050833">
    <property type="entry name" value="Poly_Biosynth_Transport"/>
</dbReference>
<feature type="transmembrane region" description="Helical" evidence="6">
    <location>
        <begin position="25"/>
        <end position="47"/>
    </location>
</feature>
<evidence type="ECO:0000313" key="7">
    <source>
        <dbReference type="EMBL" id="MBF8437257.1"/>
    </source>
</evidence>
<evidence type="ECO:0000256" key="6">
    <source>
        <dbReference type="SAM" id="Phobius"/>
    </source>
</evidence>
<feature type="transmembrane region" description="Helical" evidence="6">
    <location>
        <begin position="164"/>
        <end position="185"/>
    </location>
</feature>
<evidence type="ECO:0000313" key="8">
    <source>
        <dbReference type="Proteomes" id="UP000621436"/>
    </source>
</evidence>
<dbReference type="Proteomes" id="UP000621436">
    <property type="component" value="Unassembled WGS sequence"/>
</dbReference>
<comment type="caution">
    <text evidence="7">The sequence shown here is derived from an EMBL/GenBank/DDBJ whole genome shotgun (WGS) entry which is preliminary data.</text>
</comment>
<accession>A0A931AQU1</accession>
<keyword evidence="4 6" id="KW-1133">Transmembrane helix</keyword>
<feature type="transmembrane region" description="Helical" evidence="6">
    <location>
        <begin position="399"/>
        <end position="418"/>
    </location>
</feature>
<feature type="transmembrane region" description="Helical" evidence="6">
    <location>
        <begin position="303"/>
        <end position="323"/>
    </location>
</feature>
<dbReference type="GO" id="GO:0005886">
    <property type="term" value="C:plasma membrane"/>
    <property type="evidence" value="ECO:0007669"/>
    <property type="project" value="UniProtKB-SubCell"/>
</dbReference>
<dbReference type="AlphaFoldDB" id="A0A931AQU1"/>
<feature type="transmembrane region" description="Helical" evidence="6">
    <location>
        <begin position="335"/>
        <end position="352"/>
    </location>
</feature>
<feature type="transmembrane region" description="Helical" evidence="6">
    <location>
        <begin position="465"/>
        <end position="486"/>
    </location>
</feature>
<feature type="transmembrane region" description="Helical" evidence="6">
    <location>
        <begin position="139"/>
        <end position="158"/>
    </location>
</feature>
<dbReference type="Pfam" id="PF01943">
    <property type="entry name" value="Polysacc_synt"/>
    <property type="match status" value="1"/>
</dbReference>
<reference evidence="7" key="1">
    <citation type="submission" date="2020-11" db="EMBL/GenBank/DDBJ databases">
        <title>Halonatronomonas betainensis gen. nov., sp. nov. a novel haloalkaliphilic representative of the family Halanaerobiacae capable of betaine degradation.</title>
        <authorList>
            <person name="Boltyanskaya Y."/>
            <person name="Kevbrin V."/>
            <person name="Detkova E."/>
            <person name="Grouzdev D.S."/>
            <person name="Koziaeva V."/>
            <person name="Zhilina T."/>
        </authorList>
    </citation>
    <scope>NUCLEOTIDE SEQUENCE</scope>
    <source>
        <strain evidence="7">Z-7014</strain>
    </source>
</reference>
<evidence type="ECO:0000256" key="3">
    <source>
        <dbReference type="ARBA" id="ARBA00022692"/>
    </source>
</evidence>
<dbReference type="PIRSF" id="PIRSF038958">
    <property type="entry name" value="PG_synth_SpoVB"/>
    <property type="match status" value="1"/>
</dbReference>
<dbReference type="PANTHER" id="PTHR30250:SF21">
    <property type="entry name" value="LIPID II FLIPPASE MURJ"/>
    <property type="match status" value="1"/>
</dbReference>
<proteinExistence type="predicted"/>
<keyword evidence="8" id="KW-1185">Reference proteome</keyword>
<evidence type="ECO:0000256" key="2">
    <source>
        <dbReference type="ARBA" id="ARBA00022475"/>
    </source>
</evidence>
<feature type="transmembrane region" description="Helical" evidence="6">
    <location>
        <begin position="98"/>
        <end position="118"/>
    </location>
</feature>
<feature type="transmembrane region" description="Helical" evidence="6">
    <location>
        <begin position="373"/>
        <end position="393"/>
    </location>
</feature>
<feature type="transmembrane region" description="Helical" evidence="6">
    <location>
        <begin position="430"/>
        <end position="453"/>
    </location>
</feature>
<dbReference type="InterPro" id="IPR002797">
    <property type="entry name" value="Polysacc_synth"/>
</dbReference>
<protein>
    <submittedName>
        <fullName evidence="7">Polysaccharide biosynthesis protein</fullName>
    </submittedName>
</protein>
<feature type="transmembrane region" description="Helical" evidence="6">
    <location>
        <begin position="216"/>
        <end position="238"/>
    </location>
</feature>
<dbReference type="CDD" id="cd13124">
    <property type="entry name" value="MATE_SpoVB_like"/>
    <property type="match status" value="1"/>
</dbReference>
<evidence type="ECO:0000256" key="5">
    <source>
        <dbReference type="ARBA" id="ARBA00023136"/>
    </source>
</evidence>